<dbReference type="GO" id="GO:0019781">
    <property type="term" value="F:NEDD8 activating enzyme activity"/>
    <property type="evidence" value="ECO:0007669"/>
    <property type="project" value="TreeGrafter"/>
</dbReference>
<dbReference type="InterPro" id="IPR035985">
    <property type="entry name" value="Ubiquitin-activating_enz"/>
</dbReference>
<protein>
    <submittedName>
        <fullName evidence="1">KLTH0A02266p</fullName>
    </submittedName>
</protein>
<dbReference type="HOGENOM" id="CLU_019618_2_0_1"/>
<dbReference type="PANTHER" id="PTHR10953:SF29">
    <property type="entry name" value="NEDD8-ACTIVATING ENZYME E1 REGULATORY SUBUNIT"/>
    <property type="match status" value="1"/>
</dbReference>
<dbReference type="InterPro" id="IPR045886">
    <property type="entry name" value="ThiF/MoeB/HesA"/>
</dbReference>
<accession>C5DBF8</accession>
<evidence type="ECO:0000313" key="2">
    <source>
        <dbReference type="Proteomes" id="UP000002036"/>
    </source>
</evidence>
<dbReference type="AlphaFoldDB" id="C5DBF8"/>
<gene>
    <name evidence="1" type="ordered locus">KLTH0A02266g</name>
</gene>
<dbReference type="KEGG" id="lth:KLTH0A02266g"/>
<proteinExistence type="predicted"/>
<dbReference type="OMA" id="KLITHQY"/>
<dbReference type="PANTHER" id="PTHR10953">
    <property type="entry name" value="UBIQUITIN-ACTIVATING ENZYME E1"/>
    <property type="match status" value="1"/>
</dbReference>
<reference evidence="1 2" key="1">
    <citation type="journal article" date="2009" name="Genome Res.">
        <title>Comparative genomics of protoploid Saccharomycetaceae.</title>
        <authorList>
            <consortium name="The Genolevures Consortium"/>
            <person name="Souciet J.-L."/>
            <person name="Dujon B."/>
            <person name="Gaillardin C."/>
            <person name="Johnston M."/>
            <person name="Baret P.V."/>
            <person name="Cliften P."/>
            <person name="Sherman D.J."/>
            <person name="Weissenbach J."/>
            <person name="Westhof E."/>
            <person name="Wincker P."/>
            <person name="Jubin C."/>
            <person name="Poulain J."/>
            <person name="Barbe V."/>
            <person name="Segurens B."/>
            <person name="Artiguenave F."/>
            <person name="Anthouard V."/>
            <person name="Vacherie B."/>
            <person name="Val M.-E."/>
            <person name="Fulton R.S."/>
            <person name="Minx P."/>
            <person name="Wilson R."/>
            <person name="Durrens P."/>
            <person name="Jean G."/>
            <person name="Marck C."/>
            <person name="Martin T."/>
            <person name="Nikolski M."/>
            <person name="Rolland T."/>
            <person name="Seret M.-L."/>
            <person name="Casaregola S."/>
            <person name="Despons L."/>
            <person name="Fairhead C."/>
            <person name="Fischer G."/>
            <person name="Lafontaine I."/>
            <person name="Leh V."/>
            <person name="Lemaire M."/>
            <person name="de Montigny J."/>
            <person name="Neuveglise C."/>
            <person name="Thierry A."/>
            <person name="Blanc-Lenfle I."/>
            <person name="Bleykasten C."/>
            <person name="Diffels J."/>
            <person name="Fritsch E."/>
            <person name="Frangeul L."/>
            <person name="Goeffon A."/>
            <person name="Jauniaux N."/>
            <person name="Kachouri-Lafond R."/>
            <person name="Payen C."/>
            <person name="Potier S."/>
            <person name="Pribylova L."/>
            <person name="Ozanne C."/>
            <person name="Richard G.-F."/>
            <person name="Sacerdot C."/>
            <person name="Straub M.-L."/>
            <person name="Talla E."/>
        </authorList>
    </citation>
    <scope>NUCLEOTIDE SEQUENCE [LARGE SCALE GENOMIC DNA]</scope>
    <source>
        <strain evidence="2">ATCC 56472 / CBS 6340 / NRRL Y-8284</strain>
    </source>
</reference>
<dbReference type="GO" id="GO:0005737">
    <property type="term" value="C:cytoplasm"/>
    <property type="evidence" value="ECO:0007669"/>
    <property type="project" value="TreeGrafter"/>
</dbReference>
<dbReference type="SUPFAM" id="SSF69572">
    <property type="entry name" value="Activating enzymes of the ubiquitin-like proteins"/>
    <property type="match status" value="1"/>
</dbReference>
<sequence length="447" mass="51138">MDKFDRQLRLWGKHGQLELSKAHICIIGNTLLASEILKNLVLPGATKFHLIKETSYVKSDCFLDVEDLKSINEHAEFNEETWNAHLMGNQEYWRYFDLIILTTRDVSVIESIRCLPMPPMLACNWREYHGYACFVSQEPHFVTECHRQHKSPDLRIDKPPQPLLNFYESIKPSQLSQEQLNDLPFAVIIYHALKSLKENCTKIDRSSLRIEIRRLHEKTLPGPECLNFIEAERYLYLGLQDSEIIPDNLLKCFSLASSECVVPFNSMFTDMISSLKDYLKHPSSEHQLPLSGLIPDMESSSEMYNAIQEAYLRCASKNLNTFADIVTSHNASVPLSQIKNFCSNVQNVRGVVPASHIPTEQDCRTVKQITPAAAAILRKLVKSKHELETIRPSFVESRDELRYYPTCSLLAGIVAQEAVKILTHQFVPLENTLIYDGKAGQVYRVKL</sequence>
<dbReference type="eggNOG" id="KOG2016">
    <property type="taxonomic scope" value="Eukaryota"/>
</dbReference>
<dbReference type="InParanoid" id="C5DBF8"/>
<dbReference type="Gene3D" id="3.40.50.720">
    <property type="entry name" value="NAD(P)-binding Rossmann-like Domain"/>
    <property type="match status" value="2"/>
</dbReference>
<dbReference type="FunCoup" id="C5DBF8">
    <property type="interactions" value="32"/>
</dbReference>
<dbReference type="STRING" id="559295.C5DBF8"/>
<dbReference type="Proteomes" id="UP000002036">
    <property type="component" value="Chromosome A"/>
</dbReference>
<dbReference type="GO" id="GO:0045116">
    <property type="term" value="P:protein neddylation"/>
    <property type="evidence" value="ECO:0007669"/>
    <property type="project" value="TreeGrafter"/>
</dbReference>
<evidence type="ECO:0000313" key="1">
    <source>
        <dbReference type="EMBL" id="CAR21115.1"/>
    </source>
</evidence>
<name>C5DBF8_LACTC</name>
<dbReference type="GeneID" id="8290354"/>
<dbReference type="EMBL" id="CU928165">
    <property type="protein sequence ID" value="CAR21115.1"/>
    <property type="molecule type" value="Genomic_DNA"/>
</dbReference>
<keyword evidence="2" id="KW-1185">Reference proteome</keyword>
<organism evidence="1 2">
    <name type="scientific">Lachancea thermotolerans (strain ATCC 56472 / CBS 6340 / NRRL Y-8284)</name>
    <name type="common">Yeast</name>
    <name type="synonym">Kluyveromyces thermotolerans</name>
    <dbReference type="NCBI Taxonomy" id="559295"/>
    <lineage>
        <taxon>Eukaryota</taxon>
        <taxon>Fungi</taxon>
        <taxon>Dikarya</taxon>
        <taxon>Ascomycota</taxon>
        <taxon>Saccharomycotina</taxon>
        <taxon>Saccharomycetes</taxon>
        <taxon>Saccharomycetales</taxon>
        <taxon>Saccharomycetaceae</taxon>
        <taxon>Lachancea</taxon>
    </lineage>
</organism>
<dbReference type="RefSeq" id="XP_002551557.1">
    <property type="nucleotide sequence ID" value="XM_002551511.1"/>
</dbReference>
<dbReference type="OrthoDB" id="1708823at2759"/>